<gene>
    <name evidence="1" type="ORF">F4560_001118</name>
</gene>
<dbReference type="RefSeq" id="WP_312868519.1">
    <property type="nucleotide sequence ID" value="NZ_JACHMO010000001.1"/>
</dbReference>
<reference evidence="1 2" key="1">
    <citation type="submission" date="2020-08" db="EMBL/GenBank/DDBJ databases">
        <title>Sequencing the genomes of 1000 actinobacteria strains.</title>
        <authorList>
            <person name="Klenk H.-P."/>
        </authorList>
    </citation>
    <scope>NUCLEOTIDE SEQUENCE [LARGE SCALE GENOMIC DNA]</scope>
    <source>
        <strain evidence="1 2">DSM 45486</strain>
    </source>
</reference>
<keyword evidence="2" id="KW-1185">Reference proteome</keyword>
<organism evidence="1 2">
    <name type="scientific">Saccharothrix ecbatanensis</name>
    <dbReference type="NCBI Taxonomy" id="1105145"/>
    <lineage>
        <taxon>Bacteria</taxon>
        <taxon>Bacillati</taxon>
        <taxon>Actinomycetota</taxon>
        <taxon>Actinomycetes</taxon>
        <taxon>Pseudonocardiales</taxon>
        <taxon>Pseudonocardiaceae</taxon>
        <taxon>Saccharothrix</taxon>
    </lineage>
</organism>
<dbReference type="Proteomes" id="UP000552097">
    <property type="component" value="Unassembled WGS sequence"/>
</dbReference>
<dbReference type="EMBL" id="JACHMO010000001">
    <property type="protein sequence ID" value="MBB5801350.1"/>
    <property type="molecule type" value="Genomic_DNA"/>
</dbReference>
<accession>A0A7W9HFL7</accession>
<proteinExistence type="predicted"/>
<name>A0A7W9HFL7_9PSEU</name>
<sequence>MSIPLSFVLGYLGTVLRDRAVTERFDELEVRSVTGIGAGAR</sequence>
<evidence type="ECO:0000313" key="2">
    <source>
        <dbReference type="Proteomes" id="UP000552097"/>
    </source>
</evidence>
<comment type="caution">
    <text evidence="1">The sequence shown here is derived from an EMBL/GenBank/DDBJ whole genome shotgun (WGS) entry which is preliminary data.</text>
</comment>
<dbReference type="AlphaFoldDB" id="A0A7W9HFL7"/>
<protein>
    <submittedName>
        <fullName evidence="1">Uncharacterized protein</fullName>
    </submittedName>
</protein>
<evidence type="ECO:0000313" key="1">
    <source>
        <dbReference type="EMBL" id="MBB5801350.1"/>
    </source>
</evidence>